<dbReference type="Pfam" id="PF26639">
    <property type="entry name" value="Het-6_barrel"/>
    <property type="match status" value="1"/>
</dbReference>
<evidence type="ECO:0000313" key="4">
    <source>
        <dbReference type="Proteomes" id="UP001152024"/>
    </source>
</evidence>
<feature type="region of interest" description="Disordered" evidence="1">
    <location>
        <begin position="406"/>
        <end position="428"/>
    </location>
</feature>
<comment type="caution">
    <text evidence="3">The sequence shown here is derived from an EMBL/GenBank/DDBJ whole genome shotgun (WGS) entry which is preliminary data.</text>
</comment>
<evidence type="ECO:0000313" key="3">
    <source>
        <dbReference type="EMBL" id="KAJ4127728.1"/>
    </source>
</evidence>
<feature type="compositionally biased region" description="Polar residues" evidence="1">
    <location>
        <begin position="406"/>
        <end position="425"/>
    </location>
</feature>
<evidence type="ECO:0000259" key="2">
    <source>
        <dbReference type="Pfam" id="PF06985"/>
    </source>
</evidence>
<dbReference type="PANTHER" id="PTHR24148">
    <property type="entry name" value="ANKYRIN REPEAT DOMAIN-CONTAINING PROTEIN 39 HOMOLOG-RELATED"/>
    <property type="match status" value="1"/>
</dbReference>
<name>A0ABQ8R5I1_FUSEQ</name>
<dbReference type="PANTHER" id="PTHR24148:SF80">
    <property type="entry name" value="HETEROKARYON INCOMPATIBILITY DOMAIN-CONTAINING PROTEIN"/>
    <property type="match status" value="1"/>
</dbReference>
<protein>
    <recommendedName>
        <fullName evidence="2">Heterokaryon incompatibility domain-containing protein</fullName>
    </recommendedName>
</protein>
<reference evidence="3" key="1">
    <citation type="submission" date="2022-09" db="EMBL/GenBank/DDBJ databases">
        <title>Fusarium specimens isolated from Avocado Roots.</title>
        <authorList>
            <person name="Stajich J."/>
            <person name="Roper C."/>
            <person name="Heimlech-Rivalta G."/>
        </authorList>
    </citation>
    <scope>NUCLEOTIDE SEQUENCE</scope>
    <source>
        <strain evidence="3">CF00095</strain>
    </source>
</reference>
<dbReference type="Proteomes" id="UP001152024">
    <property type="component" value="Unassembled WGS sequence"/>
</dbReference>
<dbReference type="InterPro" id="IPR010730">
    <property type="entry name" value="HET"/>
</dbReference>
<dbReference type="EMBL" id="JAOQBH010000012">
    <property type="protein sequence ID" value="KAJ4127728.1"/>
    <property type="molecule type" value="Genomic_DNA"/>
</dbReference>
<dbReference type="Pfam" id="PF06985">
    <property type="entry name" value="HET"/>
    <property type="match status" value="1"/>
</dbReference>
<sequence>MMWIDQICINQDDKFEKAQQIPLMSKIYTLATSTVIWLGEAGEESNLALKLLEQIISSLQFTFSNPDFAALERLGLPTADSKDWESLCKLLTRPWFGRVWIIQEAVLSSGTSLWFACGDRFIPWTTLTGACIYLETCGISRKLGDKFPTIIPENAPLGNAISNIEAMKIDAFPQLFDFLTKTRTAECFNPKDRVYGLVGLLDEKDKAAVRISYESDYTVASLYRDVTVDYIRSEPNPWMRLSLVLEAADHESSELPSWAPDWREHPSTVGLNTPLSFSGAYNACGRFSHIKNRGKPMAEIIGNELTTPGVFFDTIIRVADKFVDPDLSYQSPTTENTALLNAVAFTTQLQENGPYGRYIFDAVWKTLVAGKYDKGPPKLGKRKASSEPPEPPYAEIFSFLFDETTGKSPSLPGQTYSRRQKSPQGQGRIELSSLGQRTLGQTFQEARSALRNALRGRRLGITSKGYFGLFPRRAAVGDVLYVLDRCPLPYVLRSVGSEGKFKFIGECFVHGIMNGEAVEPEDICLEGVTLV</sequence>
<accession>A0ABQ8R5I1</accession>
<proteinExistence type="predicted"/>
<dbReference type="InterPro" id="IPR052895">
    <property type="entry name" value="HetReg/Transcr_Mod"/>
</dbReference>
<organism evidence="3 4">
    <name type="scientific">Fusarium equiseti</name>
    <name type="common">Fusarium scirpi</name>
    <dbReference type="NCBI Taxonomy" id="61235"/>
    <lineage>
        <taxon>Eukaryota</taxon>
        <taxon>Fungi</taxon>
        <taxon>Dikarya</taxon>
        <taxon>Ascomycota</taxon>
        <taxon>Pezizomycotina</taxon>
        <taxon>Sordariomycetes</taxon>
        <taxon>Hypocreomycetidae</taxon>
        <taxon>Hypocreales</taxon>
        <taxon>Nectriaceae</taxon>
        <taxon>Fusarium</taxon>
        <taxon>Fusarium incarnatum-equiseti species complex</taxon>
    </lineage>
</organism>
<keyword evidence="4" id="KW-1185">Reference proteome</keyword>
<feature type="domain" description="Heterokaryon incompatibility" evidence="2">
    <location>
        <begin position="2"/>
        <end position="104"/>
    </location>
</feature>
<evidence type="ECO:0000256" key="1">
    <source>
        <dbReference type="SAM" id="MobiDB-lite"/>
    </source>
</evidence>
<gene>
    <name evidence="3" type="ORF">NW768_008000</name>
</gene>